<dbReference type="Proteomes" id="UP001208912">
    <property type="component" value="Unassembled WGS sequence"/>
</dbReference>
<keyword evidence="4" id="KW-1185">Reference proteome</keyword>
<evidence type="ECO:0000313" key="1">
    <source>
        <dbReference type="EMBL" id="MCW7528027.1"/>
    </source>
</evidence>
<organism evidence="2 3">
    <name type="scientific">Leptospira soteropolitanensis</name>
    <dbReference type="NCBI Taxonomy" id="2950025"/>
    <lineage>
        <taxon>Bacteria</taxon>
        <taxon>Pseudomonadati</taxon>
        <taxon>Spirochaetota</taxon>
        <taxon>Spirochaetia</taxon>
        <taxon>Leptospirales</taxon>
        <taxon>Leptospiraceae</taxon>
        <taxon>Leptospira</taxon>
    </lineage>
</organism>
<accession>A0AAW5VQD0</accession>
<evidence type="ECO:0000313" key="2">
    <source>
        <dbReference type="EMBL" id="MCW7531881.1"/>
    </source>
</evidence>
<evidence type="ECO:0008006" key="5">
    <source>
        <dbReference type="Google" id="ProtNLM"/>
    </source>
</evidence>
<dbReference type="InterPro" id="IPR029060">
    <property type="entry name" value="PIN-like_dom_sf"/>
</dbReference>
<sequence length="82" mass="9556">MRCRNKNEVSFVLEYWASLNGILSNGSFIHAGKLSFENKYLEHVIGIIDSILIAETKQRKLKLWTSDKKILKLLTPQYIFEL</sequence>
<comment type="caution">
    <text evidence="2">The sequence shown here is derived from an EMBL/GenBank/DDBJ whole genome shotgun (WGS) entry which is preliminary data.</text>
</comment>
<dbReference type="RefSeq" id="WP_265368970.1">
    <property type="nucleotide sequence ID" value="NZ_JAMQPM010000010.1"/>
</dbReference>
<dbReference type="Proteomes" id="UP001208540">
    <property type="component" value="Unassembled WGS sequence"/>
</dbReference>
<dbReference type="EMBL" id="JAMQPM010000010">
    <property type="protein sequence ID" value="MCW7528027.1"/>
    <property type="molecule type" value="Genomic_DNA"/>
</dbReference>
<reference evidence="2 4" key="1">
    <citation type="submission" date="2022-06" db="EMBL/GenBank/DDBJ databases">
        <title>Leptospira isolates from biofilms formed at urban environments.</title>
        <authorList>
            <person name="Ribeiro P.S."/>
            <person name="Sousa T."/>
            <person name="Carvalho N."/>
            <person name="Aburjaile F."/>
            <person name="Neves F."/>
            <person name="Oliveira D."/>
            <person name="Blanco L."/>
            <person name="Lima J."/>
            <person name="Costa F."/>
            <person name="Brenig B."/>
            <person name="Soares S."/>
            <person name="Ramos R."/>
            <person name="Goes-Neto A."/>
            <person name="Matiuzzi M."/>
            <person name="Azevedo V."/>
            <person name="Ristow P."/>
        </authorList>
    </citation>
    <scope>NUCLEOTIDE SEQUENCE</scope>
    <source>
        <strain evidence="1 4">VSF19</strain>
        <strain evidence="2">VSF20</strain>
    </source>
</reference>
<protein>
    <recommendedName>
        <fullName evidence="5">Toxin-antitoxin system, toxin component, PIN family</fullName>
    </recommendedName>
</protein>
<name>A0AAW5VQD0_9LEPT</name>
<proteinExistence type="predicted"/>
<evidence type="ECO:0000313" key="3">
    <source>
        <dbReference type="Proteomes" id="UP001208540"/>
    </source>
</evidence>
<dbReference type="EMBL" id="JAMQPL010000010">
    <property type="protein sequence ID" value="MCW7531881.1"/>
    <property type="molecule type" value="Genomic_DNA"/>
</dbReference>
<evidence type="ECO:0000313" key="4">
    <source>
        <dbReference type="Proteomes" id="UP001208912"/>
    </source>
</evidence>
<gene>
    <name evidence="1" type="ORF">ND861_16840</name>
    <name evidence="2" type="ORF">ND862_16800</name>
</gene>
<dbReference type="SUPFAM" id="SSF88723">
    <property type="entry name" value="PIN domain-like"/>
    <property type="match status" value="1"/>
</dbReference>
<dbReference type="AlphaFoldDB" id="A0AAW5VQD0"/>